<evidence type="ECO:0000313" key="2">
    <source>
        <dbReference type="EMBL" id="AXQ65147.1"/>
    </source>
</evidence>
<dbReference type="Gene3D" id="1.20.5.340">
    <property type="match status" value="1"/>
</dbReference>
<evidence type="ECO:0000313" key="3">
    <source>
        <dbReference type="Proteomes" id="UP000262719"/>
    </source>
</evidence>
<accession>A0A385E2J2</accession>
<gene>
    <name evidence="2" type="primary">25</name>
    <name evidence="2" type="ORF">SEA_SCHMIDT_25</name>
</gene>
<organism evidence="2 3">
    <name type="scientific">Gordonia phage Schmidt</name>
    <dbReference type="NCBI Taxonomy" id="2301697"/>
    <lineage>
        <taxon>Viruses</taxon>
        <taxon>Duplodnaviria</taxon>
        <taxon>Heunggongvirae</taxon>
        <taxon>Uroviricota</taxon>
        <taxon>Caudoviricetes</taxon>
        <taxon>Ruthgordonvirinae</taxon>
        <taxon>Schmidtvirus</taxon>
        <taxon>Schmidtvirus schmidt</taxon>
    </lineage>
</organism>
<proteinExistence type="predicted"/>
<dbReference type="InterPro" id="IPR041352">
    <property type="entry name" value="Mtd_N"/>
</dbReference>
<reference evidence="2 3" key="1">
    <citation type="submission" date="2018-07" db="EMBL/GenBank/DDBJ databases">
        <authorList>
            <person name="Roberston F.H."/>
            <person name="Ghiringhelli B.C."/>
            <person name="Garcia S."/>
            <person name="Henry S."/>
            <person name="Naegele L."/>
            <person name="Slowan-Pomeroy T."/>
            <person name="Briggs L.A."/>
            <person name="Warner M.H."/>
            <person name="Garlena R.A."/>
            <person name="Russell D.A."/>
            <person name="Pope W.H."/>
            <person name="Jacobs-Sera D."/>
            <person name="Hatfull G.F."/>
        </authorList>
    </citation>
    <scope>NUCLEOTIDE SEQUENCE [LARGE SCALE GENOMIC DNA]</scope>
</reference>
<sequence length="223" mass="22125">MAFLIQFRRNSSVDAAESNPVLAAGEPGFALDTHTLKVGDGVTAWNDLPSVGGGDVGQLAIVWDDLTEDVQQRITAGLTQAQADALYAAVGHTHSIGEVDGLSGQLDTIGSAVGDLGGRVDGLDAGLSAGGDRLDAHEAQLQSHAGRLDTLESAPSGGGGGAVDSVNGRTGAVELTAADVGLEGVQDALDGKVANKGGASGVWIGSASSLPTTGEAGVLYVVV</sequence>
<feature type="domain" description="Major tropism determinant N-terminal" evidence="1">
    <location>
        <begin position="5"/>
        <end position="43"/>
    </location>
</feature>
<dbReference type="KEGG" id="vg:63911704"/>
<dbReference type="GeneID" id="63911704"/>
<dbReference type="Proteomes" id="UP000262719">
    <property type="component" value="Segment"/>
</dbReference>
<dbReference type="EMBL" id="MH651189">
    <property type="protein sequence ID" value="AXQ65147.1"/>
    <property type="molecule type" value="Genomic_DNA"/>
</dbReference>
<protein>
    <submittedName>
        <fullName evidence="2">Minor tail protein</fullName>
    </submittedName>
</protein>
<keyword evidence="3" id="KW-1185">Reference proteome</keyword>
<dbReference type="SUPFAM" id="SSF69349">
    <property type="entry name" value="Phage fibre proteins"/>
    <property type="match status" value="1"/>
</dbReference>
<evidence type="ECO:0000259" key="1">
    <source>
        <dbReference type="Pfam" id="PF18454"/>
    </source>
</evidence>
<name>A0A385E2J2_9CAUD</name>
<dbReference type="RefSeq" id="YP_010050965.1">
    <property type="nucleotide sequence ID" value="NC_054436.1"/>
</dbReference>
<dbReference type="Pfam" id="PF18454">
    <property type="entry name" value="Mtd_N"/>
    <property type="match status" value="1"/>
</dbReference>